<evidence type="ECO:0000259" key="7">
    <source>
        <dbReference type="Pfam" id="PF03522"/>
    </source>
</evidence>
<dbReference type="InterPro" id="IPR004841">
    <property type="entry name" value="AA-permease/SLC12A_dom"/>
</dbReference>
<feature type="transmembrane region" description="Helical" evidence="5">
    <location>
        <begin position="159"/>
        <end position="178"/>
    </location>
</feature>
<name>A0A8D8SB01_9HEMI</name>
<proteinExistence type="predicted"/>
<reference evidence="8" key="1">
    <citation type="submission" date="2021-05" db="EMBL/GenBank/DDBJ databases">
        <authorList>
            <person name="Alioto T."/>
            <person name="Alioto T."/>
            <person name="Gomez Garrido J."/>
        </authorList>
    </citation>
    <scope>NUCLEOTIDE SEQUENCE</scope>
</reference>
<dbReference type="Gene3D" id="1.20.1740.10">
    <property type="entry name" value="Amino acid/polyamine transporter I"/>
    <property type="match status" value="1"/>
</dbReference>
<dbReference type="GO" id="GO:1990573">
    <property type="term" value="P:potassium ion import across plasma membrane"/>
    <property type="evidence" value="ECO:0007669"/>
    <property type="project" value="TreeGrafter"/>
</dbReference>
<dbReference type="EMBL" id="HBUF01209759">
    <property type="protein sequence ID" value="CAG6665193.1"/>
    <property type="molecule type" value="Transcribed_RNA"/>
</dbReference>
<evidence type="ECO:0000259" key="6">
    <source>
        <dbReference type="Pfam" id="PF00324"/>
    </source>
</evidence>
<dbReference type="Pfam" id="PF03522">
    <property type="entry name" value="SLC12"/>
    <property type="match status" value="1"/>
</dbReference>
<dbReference type="PANTHER" id="PTHR11827:SF48">
    <property type="entry name" value="GH09711P"/>
    <property type="match status" value="1"/>
</dbReference>
<feature type="transmembrane region" description="Helical" evidence="5">
    <location>
        <begin position="306"/>
        <end position="324"/>
    </location>
</feature>
<keyword evidence="3 5" id="KW-1133">Transmembrane helix</keyword>
<protein>
    <submittedName>
        <fullName evidence="8">Bumetanide-sensitive sodium-(Potassium)-chloride cotransporter</fullName>
    </submittedName>
</protein>
<keyword evidence="2 5" id="KW-0812">Transmembrane</keyword>
<organism evidence="8">
    <name type="scientific">Cacopsylla melanoneura</name>
    <dbReference type="NCBI Taxonomy" id="428564"/>
    <lineage>
        <taxon>Eukaryota</taxon>
        <taxon>Metazoa</taxon>
        <taxon>Ecdysozoa</taxon>
        <taxon>Arthropoda</taxon>
        <taxon>Hexapoda</taxon>
        <taxon>Insecta</taxon>
        <taxon>Pterygota</taxon>
        <taxon>Neoptera</taxon>
        <taxon>Paraneoptera</taxon>
        <taxon>Hemiptera</taxon>
        <taxon>Sternorrhyncha</taxon>
        <taxon>Psylloidea</taxon>
        <taxon>Psyllidae</taxon>
        <taxon>Psyllinae</taxon>
        <taxon>Cacopsylla</taxon>
    </lineage>
</organism>
<evidence type="ECO:0000256" key="4">
    <source>
        <dbReference type="ARBA" id="ARBA00023136"/>
    </source>
</evidence>
<dbReference type="PANTHER" id="PTHR11827">
    <property type="entry name" value="SOLUTE CARRIER FAMILY 12, CATION COTRANSPORTERS"/>
    <property type="match status" value="1"/>
</dbReference>
<evidence type="ECO:0000256" key="3">
    <source>
        <dbReference type="ARBA" id="ARBA00022989"/>
    </source>
</evidence>
<evidence type="ECO:0000256" key="1">
    <source>
        <dbReference type="ARBA" id="ARBA00004141"/>
    </source>
</evidence>
<dbReference type="GO" id="GO:0008511">
    <property type="term" value="F:sodium:potassium:chloride symporter activity"/>
    <property type="evidence" value="ECO:0007669"/>
    <property type="project" value="TreeGrafter"/>
</dbReference>
<dbReference type="GO" id="GO:0016020">
    <property type="term" value="C:membrane"/>
    <property type="evidence" value="ECO:0007669"/>
    <property type="project" value="UniProtKB-SubCell"/>
</dbReference>
<feature type="transmembrane region" description="Helical" evidence="5">
    <location>
        <begin position="601"/>
        <end position="617"/>
    </location>
</feature>
<dbReference type="EMBL" id="HBUF01209758">
    <property type="protein sequence ID" value="CAG6665191.1"/>
    <property type="molecule type" value="Transcribed_RNA"/>
</dbReference>
<evidence type="ECO:0000256" key="2">
    <source>
        <dbReference type="ARBA" id="ARBA00022692"/>
    </source>
</evidence>
<dbReference type="InterPro" id="IPR004842">
    <property type="entry name" value="SLC12A_fam"/>
</dbReference>
<dbReference type="Pfam" id="PF00324">
    <property type="entry name" value="AA_permease"/>
    <property type="match status" value="1"/>
</dbReference>
<feature type="transmembrane region" description="Helical" evidence="5">
    <location>
        <begin position="461"/>
        <end position="486"/>
    </location>
</feature>
<dbReference type="AlphaFoldDB" id="A0A8D8SB01"/>
<feature type="domain" description="Amino acid permease/ SLC12A" evidence="6">
    <location>
        <begin position="158"/>
        <end position="658"/>
    </location>
</feature>
<dbReference type="NCBIfam" id="TIGR00930">
    <property type="entry name" value="2a30"/>
    <property type="match status" value="1"/>
</dbReference>
<feature type="transmembrane region" description="Helical" evidence="5">
    <location>
        <begin position="547"/>
        <end position="565"/>
    </location>
</feature>
<feature type="transmembrane region" description="Helical" evidence="5">
    <location>
        <begin position="232"/>
        <end position="260"/>
    </location>
</feature>
<dbReference type="EMBL" id="HBUF01209756">
    <property type="protein sequence ID" value="CAG6665186.1"/>
    <property type="molecule type" value="Transcribed_RNA"/>
</dbReference>
<feature type="transmembrane region" description="Helical" evidence="5">
    <location>
        <begin position="577"/>
        <end position="595"/>
    </location>
</feature>
<evidence type="ECO:0000313" key="8">
    <source>
        <dbReference type="EMBL" id="CAG6665191.1"/>
    </source>
</evidence>
<keyword evidence="4 5" id="KW-0472">Membrane</keyword>
<dbReference type="GO" id="GO:0006884">
    <property type="term" value="P:cell volume homeostasis"/>
    <property type="evidence" value="ECO:0007669"/>
    <property type="project" value="TreeGrafter"/>
</dbReference>
<dbReference type="InterPro" id="IPR018491">
    <property type="entry name" value="SLC12_C"/>
</dbReference>
<feature type="transmembrane region" description="Helical" evidence="5">
    <location>
        <begin position="184"/>
        <end position="211"/>
    </location>
</feature>
<sequence length="1064" mass="118712">MHCRGDLIVLNQWCTKSATITEYDDLKSFWSADYFAGEFPTQAQALRQWSLAGSSGDGMPHTNPSFIISRDDANGEILPENNNVCHLTLEAFPRIDNYIQDASKKKRPSISQLYGDKPYNGDILVPHTYPKKVEDGTSIMEGGGNGGHGVVKLGWIEGVLIPCLLNIWGVMLFLRLSWVVGEAGIGHTLIIITISYVVCVITTLSLSAITTNGEVKGGGIYFIISRSLGPEFGASIGIILAFANAVAASMNTIGFCNSLNDLLKSYNTKIIDGGVNDIRLVGVIAILVMVVICTFGMDWEAKAQNVLLVLIVVAIFDFLIGAFLGPQDEISLAQGFVGFNMSVFKENWFPDYHFSEDQNHDFFSVFAIFFPSVTGIQAGANISGDLKDPASAIPKGTLLALLITAISYVSFVLAAGSVALRDASGNVTQLPSDFITQCVHIPGQVNPCQYGLQNSYTIMQLISSVGLIIYIGCFAATLSTALTNLLSVPKLLQALGIDRIYPGFIYLSKEYGKSKEPYRGYVLTFLISSAFVLIAELNVIAPLISNFYLASYALINFCAFHAALVKPLGWRPTFKYYNKWVSLVGCILCVIVMFLLDWRMALASFFIFLMLYFVVVYRKPDVNWGSSTQAQTYKSALTSAHKLMFVGDHVKNYRPQILVLCGQPQVRPPLIDLAHWFTKSYSMLICADVVKEKLSYKRRMNRTANSIKWLQKNKDKAFYVVVDDGNFSDSVSVIMKSTGLGKLRPNVMMLGYKNDWMTCPVSDLDDYYNVVYKAFEYRLSVLILRVPGGLDYSHAVKLPPDVDEKEDPPYPKDKYPIHSTILQASSDYNLDRNSISTIDAVKLREHLGDLTNVQTTVPPTKKDEMTNITAHDHPGMNMMHIFDTKSKKGTIDVWWLYDNGGLTILLPYILSSRSSWSNCKLRIFAPARPGQDLETEEQNMADLLSKFRIKYSSLKMIEDMSKPIYPESKQMFDCLVNQYLTKHPTSCNIDVDSVQAKTNRHLRLRELLLEHSSSATLVIMSLPMPRKDILPAPIYMTWLEILTRDMPPFLLMRGNQTSVLTFYS</sequence>
<dbReference type="GO" id="GO:0055064">
    <property type="term" value="P:chloride ion homeostasis"/>
    <property type="evidence" value="ECO:0007669"/>
    <property type="project" value="TreeGrafter"/>
</dbReference>
<feature type="transmembrane region" description="Helical" evidence="5">
    <location>
        <begin position="362"/>
        <end position="384"/>
    </location>
</feature>
<evidence type="ECO:0000256" key="5">
    <source>
        <dbReference type="SAM" id="Phobius"/>
    </source>
</evidence>
<dbReference type="GO" id="GO:0055078">
    <property type="term" value="P:sodium ion homeostasis"/>
    <property type="evidence" value="ECO:0007669"/>
    <property type="project" value="TreeGrafter"/>
</dbReference>
<feature type="transmembrane region" description="Helical" evidence="5">
    <location>
        <begin position="280"/>
        <end position="299"/>
    </location>
</feature>
<feature type="transmembrane region" description="Helical" evidence="5">
    <location>
        <begin position="396"/>
        <end position="420"/>
    </location>
</feature>
<accession>A0A8D8SB01</accession>
<dbReference type="GO" id="GO:0055075">
    <property type="term" value="P:potassium ion homeostasis"/>
    <property type="evidence" value="ECO:0007669"/>
    <property type="project" value="TreeGrafter"/>
</dbReference>
<dbReference type="FunFam" id="1.20.1740.10:FF:000022">
    <property type="entry name" value="Bumetanide-sensitive na-k-cl cotransport protein"/>
    <property type="match status" value="1"/>
</dbReference>
<feature type="transmembrane region" description="Helical" evidence="5">
    <location>
        <begin position="521"/>
        <end position="541"/>
    </location>
</feature>
<comment type="subcellular location">
    <subcellularLocation>
        <location evidence="1">Membrane</location>
        <topology evidence="1">Multi-pass membrane protein</topology>
    </subcellularLocation>
</comment>
<dbReference type="EMBL" id="HBUF01209754">
    <property type="protein sequence ID" value="CAG6665182.1"/>
    <property type="molecule type" value="Transcribed_RNA"/>
</dbReference>
<feature type="domain" description="SLC12A transporter C-terminal" evidence="7">
    <location>
        <begin position="667"/>
        <end position="1064"/>
    </location>
</feature>